<evidence type="ECO:0000313" key="2">
    <source>
        <dbReference type="Proteomes" id="UP000193067"/>
    </source>
</evidence>
<evidence type="ECO:0000313" key="1">
    <source>
        <dbReference type="EMBL" id="OSD01605.1"/>
    </source>
</evidence>
<keyword evidence="2" id="KW-1185">Reference proteome</keyword>
<sequence length="71" mass="8275">MRVSQPRFALWHLARCTATLSQARPAVEKRPCGVGPWIGEHGLTYECCLCAFREDLLWQFLAFFHRRLLRG</sequence>
<proteinExistence type="predicted"/>
<organism evidence="1 2">
    <name type="scientific">Trametes coccinea (strain BRFM310)</name>
    <name type="common">Pycnoporus coccineus</name>
    <dbReference type="NCBI Taxonomy" id="1353009"/>
    <lineage>
        <taxon>Eukaryota</taxon>
        <taxon>Fungi</taxon>
        <taxon>Dikarya</taxon>
        <taxon>Basidiomycota</taxon>
        <taxon>Agaricomycotina</taxon>
        <taxon>Agaricomycetes</taxon>
        <taxon>Polyporales</taxon>
        <taxon>Polyporaceae</taxon>
        <taxon>Trametes</taxon>
    </lineage>
</organism>
<gene>
    <name evidence="1" type="ORF">PYCCODRAFT_488651</name>
</gene>
<dbReference type="EMBL" id="KZ084110">
    <property type="protein sequence ID" value="OSD01605.1"/>
    <property type="molecule type" value="Genomic_DNA"/>
</dbReference>
<dbReference type="AlphaFoldDB" id="A0A1Y2IKF2"/>
<accession>A0A1Y2IKF2</accession>
<reference evidence="1 2" key="1">
    <citation type="journal article" date="2015" name="Biotechnol. Biofuels">
        <title>Enhanced degradation of softwood versus hardwood by the white-rot fungus Pycnoporus coccineus.</title>
        <authorList>
            <person name="Couturier M."/>
            <person name="Navarro D."/>
            <person name="Chevret D."/>
            <person name="Henrissat B."/>
            <person name="Piumi F."/>
            <person name="Ruiz-Duenas F.J."/>
            <person name="Martinez A.T."/>
            <person name="Grigoriev I.V."/>
            <person name="Riley R."/>
            <person name="Lipzen A."/>
            <person name="Berrin J.G."/>
            <person name="Master E.R."/>
            <person name="Rosso M.N."/>
        </authorList>
    </citation>
    <scope>NUCLEOTIDE SEQUENCE [LARGE SCALE GENOMIC DNA]</scope>
    <source>
        <strain evidence="1 2">BRFM310</strain>
    </source>
</reference>
<dbReference type="Proteomes" id="UP000193067">
    <property type="component" value="Unassembled WGS sequence"/>
</dbReference>
<protein>
    <submittedName>
        <fullName evidence="1">Uncharacterized protein</fullName>
    </submittedName>
</protein>
<name>A0A1Y2IKF2_TRAC3</name>